<feature type="compositionally biased region" description="Acidic residues" evidence="1">
    <location>
        <begin position="107"/>
        <end position="125"/>
    </location>
</feature>
<dbReference type="SMART" id="SM00151">
    <property type="entry name" value="SWIB"/>
    <property type="match status" value="1"/>
</dbReference>
<dbReference type="PROSITE" id="PS51998">
    <property type="entry name" value="DEK_C"/>
    <property type="match status" value="1"/>
</dbReference>
<feature type="compositionally biased region" description="Basic residues" evidence="1">
    <location>
        <begin position="87"/>
        <end position="103"/>
    </location>
</feature>
<evidence type="ECO:0000259" key="3">
    <source>
        <dbReference type="PROSITE" id="PS51998"/>
    </source>
</evidence>
<feature type="compositionally biased region" description="Basic residues" evidence="1">
    <location>
        <begin position="146"/>
        <end position="162"/>
    </location>
</feature>
<dbReference type="CDD" id="cd10567">
    <property type="entry name" value="SWIB-MDM2_like"/>
    <property type="match status" value="1"/>
</dbReference>
<dbReference type="SUPFAM" id="SSF47592">
    <property type="entry name" value="SWIB/MDM2 domain"/>
    <property type="match status" value="1"/>
</dbReference>
<dbReference type="EMBL" id="GIIL01001825">
    <property type="protein sequence ID" value="NOV45551.1"/>
    <property type="molecule type" value="Transcribed_RNA"/>
</dbReference>
<dbReference type="PANTHER" id="PTHR13844">
    <property type="entry name" value="SWI/SNF-RELATED MATRIX-ASSOCIATED ACTIN-DEPENDENT REGULATOR OF CHROMATIN SUBFAMILY D"/>
    <property type="match status" value="1"/>
</dbReference>
<dbReference type="Pfam" id="PF02201">
    <property type="entry name" value="SWIB"/>
    <property type="match status" value="1"/>
</dbReference>
<feature type="domain" description="DM2" evidence="2">
    <location>
        <begin position="188"/>
        <end position="266"/>
    </location>
</feature>
<dbReference type="InterPro" id="IPR014876">
    <property type="entry name" value="DEK_C"/>
</dbReference>
<dbReference type="Gene3D" id="1.10.10.60">
    <property type="entry name" value="Homeodomain-like"/>
    <property type="match status" value="1"/>
</dbReference>
<dbReference type="AlphaFoldDB" id="A0A6M2DKI1"/>
<proteinExistence type="predicted"/>
<dbReference type="InterPro" id="IPR003121">
    <property type="entry name" value="SWIB_MDM2_domain"/>
</dbReference>
<sequence>MANISKAELRKEINAILKEADLSSTSAKKVRQMLETKLDCTLSARKKEIDALVMDYVNDHVKNQETEQDSEEDGSEEDVSEEEVKEKKPKRGAPAKKKPAKKSRHDDDDDEDDDEDEHDDEDDDMENSKSEANSDASEEEYTPKKAAAKPKAKKAARGRKKKGSDSDSDDDWQKNKKTKKGKKRGATAYTRPYKLSAELSNLIGSNEPMPRHEVIRRVWAIIKERDLYDPDNKQFAICDDELMKVMGVKRFRTFGMMKYLKNHFLD</sequence>
<evidence type="ECO:0000256" key="1">
    <source>
        <dbReference type="SAM" id="MobiDB-lite"/>
    </source>
</evidence>
<organism evidence="4">
    <name type="scientific">Xenopsylla cheopis</name>
    <name type="common">Oriental rat flea</name>
    <name type="synonym">Pulex cheopis</name>
    <dbReference type="NCBI Taxonomy" id="163159"/>
    <lineage>
        <taxon>Eukaryota</taxon>
        <taxon>Metazoa</taxon>
        <taxon>Ecdysozoa</taxon>
        <taxon>Arthropoda</taxon>
        <taxon>Hexapoda</taxon>
        <taxon>Insecta</taxon>
        <taxon>Pterygota</taxon>
        <taxon>Neoptera</taxon>
        <taxon>Endopterygota</taxon>
        <taxon>Siphonaptera</taxon>
        <taxon>Pulicidae</taxon>
        <taxon>Xenopsyllinae</taxon>
        <taxon>Xenopsylla</taxon>
    </lineage>
</organism>
<evidence type="ECO:0000313" key="4">
    <source>
        <dbReference type="EMBL" id="NOV45551.1"/>
    </source>
</evidence>
<reference evidence="4" key="1">
    <citation type="submission" date="2020-03" db="EMBL/GenBank/DDBJ databases">
        <title>Transcriptomic Profiling of the Digestive Tract of the Rat Flea, Xenopsylla cheopis, Following Blood Feeding and Infection with Yersinia pestis.</title>
        <authorList>
            <person name="Bland D.M."/>
            <person name="Martens C.A."/>
            <person name="Virtaneva K."/>
            <person name="Kanakabandi K."/>
            <person name="Long D."/>
            <person name="Rosenke R."/>
            <person name="Saturday G.A."/>
            <person name="Hoyt F.H."/>
            <person name="Bruno D.P."/>
            <person name="Ribeiro J.M.C."/>
            <person name="Hinnebusch J."/>
        </authorList>
    </citation>
    <scope>NUCLEOTIDE SEQUENCE</scope>
</reference>
<feature type="domain" description="DEK-C" evidence="3">
    <location>
        <begin position="3"/>
        <end position="58"/>
    </location>
</feature>
<dbReference type="PROSITE" id="PS51925">
    <property type="entry name" value="SWIB_MDM2"/>
    <property type="match status" value="1"/>
</dbReference>
<dbReference type="InterPro" id="IPR036885">
    <property type="entry name" value="SWIB_MDM2_dom_sf"/>
</dbReference>
<feature type="region of interest" description="Disordered" evidence="1">
    <location>
        <begin position="60"/>
        <end position="189"/>
    </location>
</feature>
<dbReference type="SUPFAM" id="SSF109715">
    <property type="entry name" value="DEK C-terminal domain"/>
    <property type="match status" value="1"/>
</dbReference>
<accession>A0A6M2DKI1</accession>
<feature type="compositionally biased region" description="Acidic residues" evidence="1">
    <location>
        <begin position="66"/>
        <end position="83"/>
    </location>
</feature>
<dbReference type="Pfam" id="PF08766">
    <property type="entry name" value="DEK_C"/>
    <property type="match status" value="1"/>
</dbReference>
<name>A0A6M2DKI1_XENCH</name>
<dbReference type="Gene3D" id="1.10.245.10">
    <property type="entry name" value="SWIB/MDM2 domain"/>
    <property type="match status" value="1"/>
</dbReference>
<protein>
    <submittedName>
        <fullName evidence="4">Putative rna polymerase i transcription factor uaf</fullName>
    </submittedName>
</protein>
<evidence type="ECO:0000259" key="2">
    <source>
        <dbReference type="PROSITE" id="PS51925"/>
    </source>
</evidence>
<dbReference type="InterPro" id="IPR019835">
    <property type="entry name" value="SWIB_domain"/>
</dbReference>
<feature type="compositionally biased region" description="Basic residues" evidence="1">
    <location>
        <begin position="175"/>
        <end position="185"/>
    </location>
</feature>